<dbReference type="RefSeq" id="WP_380029513.1">
    <property type="nucleotide sequence ID" value="NZ_JBHSHC010000156.1"/>
</dbReference>
<sequence>MDKRRSKSSHPTRKKSEGRKPNPGRKNTSSPANSLPSTVLSLENLGSLRTMCKNCIKYLQQADRLLDTLFIASNSLNETGLLKKIIQTKGKGLSTGDLTSLLFAFMNTPLAEQFFKGGSSSEAAPEQPAEQKPAPEAPKQELPPANKQPGIEAHNPQQPNVHSWPGYMPGYGMPPQNPGQYLPPGPGWYPPGPGQYPNQG</sequence>
<evidence type="ECO:0000313" key="2">
    <source>
        <dbReference type="EMBL" id="MFC4770169.1"/>
    </source>
</evidence>
<name>A0ABV9Q8K0_9BACL</name>
<organism evidence="2 3">
    <name type="scientific">Effusibacillus consociatus</name>
    <dbReference type="NCBI Taxonomy" id="1117041"/>
    <lineage>
        <taxon>Bacteria</taxon>
        <taxon>Bacillati</taxon>
        <taxon>Bacillota</taxon>
        <taxon>Bacilli</taxon>
        <taxon>Bacillales</taxon>
        <taxon>Alicyclobacillaceae</taxon>
        <taxon>Effusibacillus</taxon>
    </lineage>
</organism>
<comment type="caution">
    <text evidence="2">The sequence shown here is derived from an EMBL/GenBank/DDBJ whole genome shotgun (WGS) entry which is preliminary data.</text>
</comment>
<dbReference type="Proteomes" id="UP001596002">
    <property type="component" value="Unassembled WGS sequence"/>
</dbReference>
<accession>A0ABV9Q8K0</accession>
<feature type="compositionally biased region" description="Low complexity" evidence="1">
    <location>
        <begin position="165"/>
        <end position="174"/>
    </location>
</feature>
<feature type="compositionally biased region" description="Low complexity" evidence="1">
    <location>
        <begin position="122"/>
        <end position="134"/>
    </location>
</feature>
<evidence type="ECO:0000256" key="1">
    <source>
        <dbReference type="SAM" id="MobiDB-lite"/>
    </source>
</evidence>
<feature type="compositionally biased region" description="Basic residues" evidence="1">
    <location>
        <begin position="1"/>
        <end position="13"/>
    </location>
</feature>
<feature type="compositionally biased region" description="Pro residues" evidence="1">
    <location>
        <begin position="175"/>
        <end position="194"/>
    </location>
</feature>
<feature type="region of interest" description="Disordered" evidence="1">
    <location>
        <begin position="116"/>
        <end position="200"/>
    </location>
</feature>
<gene>
    <name evidence="2" type="ORF">ACFO8Q_23110</name>
</gene>
<feature type="compositionally biased region" description="Polar residues" evidence="1">
    <location>
        <begin position="25"/>
        <end position="37"/>
    </location>
</feature>
<dbReference type="EMBL" id="JBHSHC010000156">
    <property type="protein sequence ID" value="MFC4770169.1"/>
    <property type="molecule type" value="Genomic_DNA"/>
</dbReference>
<evidence type="ECO:0000313" key="3">
    <source>
        <dbReference type="Proteomes" id="UP001596002"/>
    </source>
</evidence>
<protein>
    <submittedName>
        <fullName evidence="2">Uncharacterized protein</fullName>
    </submittedName>
</protein>
<proteinExistence type="predicted"/>
<feature type="region of interest" description="Disordered" evidence="1">
    <location>
        <begin position="1"/>
        <end position="37"/>
    </location>
</feature>
<reference evidence="3" key="1">
    <citation type="journal article" date="2019" name="Int. J. Syst. Evol. Microbiol.">
        <title>The Global Catalogue of Microorganisms (GCM) 10K type strain sequencing project: providing services to taxonomists for standard genome sequencing and annotation.</title>
        <authorList>
            <consortium name="The Broad Institute Genomics Platform"/>
            <consortium name="The Broad Institute Genome Sequencing Center for Infectious Disease"/>
            <person name="Wu L."/>
            <person name="Ma J."/>
        </authorList>
    </citation>
    <scope>NUCLEOTIDE SEQUENCE [LARGE SCALE GENOMIC DNA]</scope>
    <source>
        <strain evidence="3">WYCCWR 12678</strain>
    </source>
</reference>
<keyword evidence="3" id="KW-1185">Reference proteome</keyword>